<feature type="compositionally biased region" description="Basic and acidic residues" evidence="1">
    <location>
        <begin position="220"/>
        <end position="267"/>
    </location>
</feature>
<reference evidence="2 3" key="1">
    <citation type="journal article" date="2012" name="Eukaryot. Cell">
        <title>Genome sequence of the Trichosporon asahii environmental strain CBS 8904.</title>
        <authorList>
            <person name="Yang R.Y."/>
            <person name="Li H.T."/>
            <person name="Zhu H."/>
            <person name="Zhou G.P."/>
            <person name="Wang M."/>
            <person name="Wang L."/>
        </authorList>
    </citation>
    <scope>NUCLEOTIDE SEQUENCE [LARGE SCALE GENOMIC DNA]</scope>
    <source>
        <strain evidence="2 3">CBS 8904</strain>
    </source>
</reference>
<feature type="compositionally biased region" description="Basic and acidic residues" evidence="1">
    <location>
        <begin position="159"/>
        <end position="170"/>
    </location>
</feature>
<dbReference type="OrthoDB" id="2596711at2759"/>
<feature type="compositionally biased region" description="Acidic residues" evidence="1">
    <location>
        <begin position="192"/>
        <end position="204"/>
    </location>
</feature>
<dbReference type="OMA" id="FPQRGHA"/>
<dbReference type="AlphaFoldDB" id="K1WNX8"/>
<feature type="compositionally biased region" description="Polar residues" evidence="1">
    <location>
        <begin position="277"/>
        <end position="295"/>
    </location>
</feature>
<feature type="compositionally biased region" description="Basic and acidic residues" evidence="1">
    <location>
        <begin position="108"/>
        <end position="117"/>
    </location>
</feature>
<proteinExistence type="predicted"/>
<feature type="compositionally biased region" description="Basic residues" evidence="1">
    <location>
        <begin position="35"/>
        <end position="87"/>
    </location>
</feature>
<feature type="compositionally biased region" description="Polar residues" evidence="1">
    <location>
        <begin position="311"/>
        <end position="335"/>
    </location>
</feature>
<dbReference type="HOGENOM" id="CLU_397943_0_0_1"/>
<feature type="compositionally biased region" description="Basic and acidic residues" evidence="1">
    <location>
        <begin position="338"/>
        <end position="353"/>
    </location>
</feature>
<feature type="compositionally biased region" description="Low complexity" evidence="1">
    <location>
        <begin position="561"/>
        <end position="578"/>
    </location>
</feature>
<feature type="compositionally biased region" description="Basic and acidic residues" evidence="1">
    <location>
        <begin position="361"/>
        <end position="388"/>
    </location>
</feature>
<dbReference type="Proteomes" id="UP000006757">
    <property type="component" value="Unassembled WGS sequence"/>
</dbReference>
<feature type="compositionally biased region" description="Low complexity" evidence="1">
    <location>
        <begin position="13"/>
        <end position="29"/>
    </location>
</feature>
<feature type="compositionally biased region" description="Low complexity" evidence="1">
    <location>
        <begin position="127"/>
        <end position="136"/>
    </location>
</feature>
<keyword evidence="3" id="KW-1185">Reference proteome</keyword>
<gene>
    <name evidence="2" type="ORF">A1Q2_02979</name>
</gene>
<name>K1WNX8_TRIAC</name>
<dbReference type="InParanoid" id="K1WNX8"/>
<feature type="region of interest" description="Disordered" evidence="1">
    <location>
        <begin position="1"/>
        <end position="495"/>
    </location>
</feature>
<dbReference type="EMBL" id="AMBO01000277">
    <property type="protein sequence ID" value="EKD02749.1"/>
    <property type="molecule type" value="Genomic_DNA"/>
</dbReference>
<sequence>MSASSGTTLISPTASNGVANVNAAASTTSSDRDQKRKHTRVHSAHHAHGHHGGHHAHGHHAHGHHGVHHAHHHGHAGHARRSSRSSRRSSGESDGRRALAAGLTMHALDGKQRRKESAGSSAIMQRTTSDTGSGSSRKASDPAPVVSRTPSNTSVLSSEGKRPEGSRHDSNNSGRGRHRDSVEVEVIAGDAAEGEEDGEWESGEETPATALKDNTYTGPAEREQKAAQAAKDQEAQESGDDKGKKVLAESPSDLREPSHSPRNEPKQSTKGFPGTPTPLQTPSAPSGTTSGANSQPGSRPASRPASRRPSLTQRSQSRISLTRPADSTTSLTSLHQEVVQEEKPKAPEPKPEPEEYPFPKMEAEKQDKGKGREKDATGETVKETKRGDSTASHTSQTSQATVKSTTKDTAKLPTHGESGETPDAKPKTDRMLSGDDVQTSPEELPDAPAQKVKGSTSLPRPLSVASLRSIQSLRAPPHPLNSPTGRSGFLDSPKSAKRVASLHYPPAAPAVVNCETVEGQGWDEDGAPARPPPPTRPERVGSFSSVRSLKGVLGQPRPPVSRAASSRQTAAQAAAAASRLNTTTDPVAYHHSLGFSQATAETAHLLSRFLPQKKGHRPRWAISAREAMAVHEAIANGEEPEVRVGLTDGQYRDAHESLVNTLRELGKTRKGPRRGNTVSKSYSYQALLGGVGAEELQINSNVPRRRASGQTPFEMSVNRCLAQRP</sequence>
<dbReference type="eggNOG" id="ENOG502RBAV">
    <property type="taxonomic scope" value="Eukaryota"/>
</dbReference>
<protein>
    <submittedName>
        <fullName evidence="2">Uncharacterized protein</fullName>
    </submittedName>
</protein>
<feature type="region of interest" description="Disordered" evidence="1">
    <location>
        <begin position="517"/>
        <end position="578"/>
    </location>
</feature>
<feature type="compositionally biased region" description="Low complexity" evidence="1">
    <location>
        <begin position="296"/>
        <end position="310"/>
    </location>
</feature>
<evidence type="ECO:0000256" key="1">
    <source>
        <dbReference type="SAM" id="MobiDB-lite"/>
    </source>
</evidence>
<evidence type="ECO:0000313" key="2">
    <source>
        <dbReference type="EMBL" id="EKD02749.1"/>
    </source>
</evidence>
<feature type="compositionally biased region" description="Basic and acidic residues" evidence="1">
    <location>
        <begin position="422"/>
        <end position="433"/>
    </location>
</feature>
<feature type="compositionally biased region" description="Polar residues" evidence="1">
    <location>
        <begin position="1"/>
        <end position="12"/>
    </location>
</feature>
<evidence type="ECO:0000313" key="3">
    <source>
        <dbReference type="Proteomes" id="UP000006757"/>
    </source>
</evidence>
<organism evidence="2 3">
    <name type="scientific">Trichosporon asahii var. asahii (strain CBS 8904)</name>
    <name type="common">Yeast</name>
    <dbReference type="NCBI Taxonomy" id="1220162"/>
    <lineage>
        <taxon>Eukaryota</taxon>
        <taxon>Fungi</taxon>
        <taxon>Dikarya</taxon>
        <taxon>Basidiomycota</taxon>
        <taxon>Agaricomycotina</taxon>
        <taxon>Tremellomycetes</taxon>
        <taxon>Trichosporonales</taxon>
        <taxon>Trichosporonaceae</taxon>
        <taxon>Trichosporon</taxon>
    </lineage>
</organism>
<accession>K1WNX8</accession>
<feature type="compositionally biased region" description="Low complexity" evidence="1">
    <location>
        <begin position="389"/>
        <end position="401"/>
    </location>
</feature>
<comment type="caution">
    <text evidence="2">The sequence shown here is derived from an EMBL/GenBank/DDBJ whole genome shotgun (WGS) entry which is preliminary data.</text>
</comment>
<feature type="compositionally biased region" description="Polar residues" evidence="1">
    <location>
        <begin position="148"/>
        <end position="157"/>
    </location>
</feature>